<feature type="compositionally biased region" description="Acidic residues" evidence="1">
    <location>
        <begin position="40"/>
        <end position="52"/>
    </location>
</feature>
<evidence type="ECO:0000256" key="1">
    <source>
        <dbReference type="SAM" id="MobiDB-lite"/>
    </source>
</evidence>
<dbReference type="EMBL" id="CP114040">
    <property type="protein sequence ID" value="WAS91346.1"/>
    <property type="molecule type" value="Genomic_DNA"/>
</dbReference>
<evidence type="ECO:0000313" key="2">
    <source>
        <dbReference type="EMBL" id="WAS91346.1"/>
    </source>
</evidence>
<name>A0ABY7GWI4_9BACT</name>
<dbReference type="SUPFAM" id="SSF52058">
    <property type="entry name" value="L domain-like"/>
    <property type="match status" value="1"/>
</dbReference>
<accession>A0ABY7GWI4</accession>
<gene>
    <name evidence="2" type="ORF">O0S08_34595</name>
</gene>
<evidence type="ECO:0000313" key="3">
    <source>
        <dbReference type="Proteomes" id="UP001164459"/>
    </source>
</evidence>
<reference evidence="2" key="1">
    <citation type="submission" date="2022-11" db="EMBL/GenBank/DDBJ databases">
        <title>Minimal conservation of predation-associated metabolite biosynthetic gene clusters underscores biosynthetic potential of Myxococcota including descriptions for ten novel species: Archangium lansinium sp. nov., Myxococcus landrumus sp. nov., Nannocystis bai.</title>
        <authorList>
            <person name="Ahearne A."/>
            <person name="Stevens C."/>
            <person name="Dowd S."/>
        </authorList>
    </citation>
    <scope>NUCLEOTIDE SEQUENCE</scope>
    <source>
        <strain evidence="2">Fl3</strain>
    </source>
</reference>
<sequence>MTKKRTRVQDRFVDHDLGLAVVEAMVREGLVETDLRVPELEPEEDDDPDDESESWRDRIDETQMAVLAELRALLDAHADKLPHIEEIDPYLDTIHEEPEQCAEVDSLAGIELCSGLKRLMLDTRNKQLDLTPLTSLPALEELHLGDVRLRDLAPLLALPRLKVLTGRIDEVTAAKLRERGVDVDSGKQ</sequence>
<dbReference type="RefSeq" id="WP_269033710.1">
    <property type="nucleotide sequence ID" value="NZ_CP114040.1"/>
</dbReference>
<protein>
    <submittedName>
        <fullName evidence="2">Uncharacterized protein</fullName>
    </submittedName>
</protein>
<keyword evidence="3" id="KW-1185">Reference proteome</keyword>
<dbReference type="InterPro" id="IPR032675">
    <property type="entry name" value="LRR_dom_sf"/>
</dbReference>
<proteinExistence type="predicted"/>
<dbReference type="Proteomes" id="UP001164459">
    <property type="component" value="Chromosome"/>
</dbReference>
<dbReference type="Gene3D" id="3.80.10.10">
    <property type="entry name" value="Ribonuclease Inhibitor"/>
    <property type="match status" value="1"/>
</dbReference>
<organism evidence="2 3">
    <name type="scientific">Nannocystis punicea</name>
    <dbReference type="NCBI Taxonomy" id="2995304"/>
    <lineage>
        <taxon>Bacteria</taxon>
        <taxon>Pseudomonadati</taxon>
        <taxon>Myxococcota</taxon>
        <taxon>Polyangia</taxon>
        <taxon>Nannocystales</taxon>
        <taxon>Nannocystaceae</taxon>
        <taxon>Nannocystis</taxon>
    </lineage>
</organism>
<feature type="region of interest" description="Disordered" evidence="1">
    <location>
        <begin position="33"/>
        <end position="55"/>
    </location>
</feature>